<evidence type="ECO:0000256" key="6">
    <source>
        <dbReference type="ARBA" id="ARBA00023211"/>
    </source>
</evidence>
<dbReference type="InterPro" id="IPR015797">
    <property type="entry name" value="NUDIX_hydrolase-like_dom_sf"/>
</dbReference>
<comment type="cofactor">
    <cofactor evidence="2">
        <name>Mg(2+)</name>
        <dbReference type="ChEBI" id="CHEBI:18420"/>
    </cofactor>
</comment>
<keyword evidence="5" id="KW-0460">Magnesium</keyword>
<keyword evidence="8" id="KW-1185">Reference proteome</keyword>
<reference evidence="9" key="1">
    <citation type="submission" date="2017-02" db="UniProtKB">
        <authorList>
            <consortium name="WormBaseParasite"/>
        </authorList>
    </citation>
    <scope>IDENTIFICATION</scope>
</reference>
<evidence type="ECO:0000256" key="5">
    <source>
        <dbReference type="ARBA" id="ARBA00022842"/>
    </source>
</evidence>
<dbReference type="GO" id="GO:0046872">
    <property type="term" value="F:metal ion binding"/>
    <property type="evidence" value="ECO:0007669"/>
    <property type="project" value="UniProtKB-KW"/>
</dbReference>
<sequence>MNCCQRNFVYKILRTYSSMVTESKKEKFIKRFSKVAQLINQEEDITDASPLSGRFPRGHVKPKEGDSSVLVPLVDIDDKTHLIYTKRSMTMRTHKGQICFPGGRLDPNETWEMAALREAEEEIHLKKHHIDVWTPMRPISNREMTATVTPIVGYITNPDAVQHLHSVTDEVDVVMAVPIHELLTNHHYTFFRLKVCFTLPYFESRKYKLLYTKHDNYVKPDFYRIWGLTGIITHQFLLNFSPESYKTKVRLPI</sequence>
<accession>A0A0N5C034</accession>
<organism evidence="8 9">
    <name type="scientific">Strongyloides papillosus</name>
    <name type="common">Intestinal threadworm</name>
    <dbReference type="NCBI Taxonomy" id="174720"/>
    <lineage>
        <taxon>Eukaryota</taxon>
        <taxon>Metazoa</taxon>
        <taxon>Ecdysozoa</taxon>
        <taxon>Nematoda</taxon>
        <taxon>Chromadorea</taxon>
        <taxon>Rhabditida</taxon>
        <taxon>Tylenchina</taxon>
        <taxon>Panagrolaimomorpha</taxon>
        <taxon>Strongyloidoidea</taxon>
        <taxon>Strongyloididae</taxon>
        <taxon>Strongyloides</taxon>
    </lineage>
</organism>
<keyword evidence="6" id="KW-0464">Manganese</keyword>
<dbReference type="CDD" id="cd03426">
    <property type="entry name" value="NUDIX_CoAse_Nudt7"/>
    <property type="match status" value="1"/>
</dbReference>
<dbReference type="InterPro" id="IPR000086">
    <property type="entry name" value="NUDIX_hydrolase_dom"/>
</dbReference>
<evidence type="ECO:0000313" key="8">
    <source>
        <dbReference type="Proteomes" id="UP000046392"/>
    </source>
</evidence>
<dbReference type="PROSITE" id="PS51462">
    <property type="entry name" value="NUDIX"/>
    <property type="match status" value="1"/>
</dbReference>
<dbReference type="SUPFAM" id="SSF55811">
    <property type="entry name" value="Nudix"/>
    <property type="match status" value="1"/>
</dbReference>
<dbReference type="GO" id="GO:0010945">
    <property type="term" value="F:coenzyme A diphosphatase activity"/>
    <property type="evidence" value="ECO:0007669"/>
    <property type="project" value="InterPro"/>
</dbReference>
<comment type="cofactor">
    <cofactor evidence="1">
        <name>Mn(2+)</name>
        <dbReference type="ChEBI" id="CHEBI:29035"/>
    </cofactor>
</comment>
<keyword evidence="4" id="KW-0378">Hydrolase</keyword>
<protein>
    <submittedName>
        <fullName evidence="9">Nudix hydrolase domain-containing protein</fullName>
    </submittedName>
</protein>
<dbReference type="PANTHER" id="PTHR12992">
    <property type="entry name" value="NUDIX HYDROLASE"/>
    <property type="match status" value="1"/>
</dbReference>
<dbReference type="STRING" id="174720.A0A0N5C034"/>
<feature type="domain" description="Nudix hydrolase" evidence="7">
    <location>
        <begin position="64"/>
        <end position="201"/>
    </location>
</feature>
<dbReference type="Gene3D" id="3.90.79.10">
    <property type="entry name" value="Nucleoside Triphosphate Pyrophosphohydrolase"/>
    <property type="match status" value="1"/>
</dbReference>
<dbReference type="Pfam" id="PF00293">
    <property type="entry name" value="NUDIX"/>
    <property type="match status" value="1"/>
</dbReference>
<keyword evidence="3" id="KW-0479">Metal-binding</keyword>
<dbReference type="PROSITE" id="PS00893">
    <property type="entry name" value="NUDIX_BOX"/>
    <property type="match status" value="1"/>
</dbReference>
<evidence type="ECO:0000259" key="7">
    <source>
        <dbReference type="PROSITE" id="PS51462"/>
    </source>
</evidence>
<proteinExistence type="predicted"/>
<dbReference type="AlphaFoldDB" id="A0A0N5C034"/>
<dbReference type="PANTHER" id="PTHR12992:SF11">
    <property type="entry name" value="MITOCHONDRIAL COENZYME A DIPHOSPHATASE NUDT8"/>
    <property type="match status" value="1"/>
</dbReference>
<dbReference type="Proteomes" id="UP000046392">
    <property type="component" value="Unplaced"/>
</dbReference>
<dbReference type="InterPro" id="IPR045121">
    <property type="entry name" value="CoAse"/>
</dbReference>
<evidence type="ECO:0000256" key="4">
    <source>
        <dbReference type="ARBA" id="ARBA00022801"/>
    </source>
</evidence>
<dbReference type="InterPro" id="IPR020084">
    <property type="entry name" value="NUDIX_hydrolase_CS"/>
</dbReference>
<evidence type="ECO:0000256" key="3">
    <source>
        <dbReference type="ARBA" id="ARBA00022723"/>
    </source>
</evidence>
<name>A0A0N5C034_STREA</name>
<dbReference type="WBParaSite" id="SPAL_0001136700.1">
    <property type="protein sequence ID" value="SPAL_0001136700.1"/>
    <property type="gene ID" value="SPAL_0001136700"/>
</dbReference>
<evidence type="ECO:0000256" key="2">
    <source>
        <dbReference type="ARBA" id="ARBA00001946"/>
    </source>
</evidence>
<evidence type="ECO:0000313" key="9">
    <source>
        <dbReference type="WBParaSite" id="SPAL_0001136700.1"/>
    </source>
</evidence>
<evidence type="ECO:0000256" key="1">
    <source>
        <dbReference type="ARBA" id="ARBA00001936"/>
    </source>
</evidence>